<evidence type="ECO:0000256" key="8">
    <source>
        <dbReference type="ARBA" id="ARBA00023133"/>
    </source>
</evidence>
<keyword evidence="9 11" id="KW-0472">Membrane</keyword>
<dbReference type="PANTHER" id="PTHR43448:SF2">
    <property type="entry name" value="PROTOHEME IX FARNESYLTRANSFERASE, MITOCHONDRIAL"/>
    <property type="match status" value="1"/>
</dbReference>
<evidence type="ECO:0000256" key="9">
    <source>
        <dbReference type="ARBA" id="ARBA00023136"/>
    </source>
</evidence>
<feature type="transmembrane region" description="Helical" evidence="11">
    <location>
        <begin position="272"/>
        <end position="290"/>
    </location>
</feature>
<keyword evidence="11" id="KW-1003">Cell membrane</keyword>
<dbReference type="CDD" id="cd13957">
    <property type="entry name" value="PT_UbiA_Cox10"/>
    <property type="match status" value="1"/>
</dbReference>
<dbReference type="HAMAP" id="MF_00154">
    <property type="entry name" value="CyoE_CtaB"/>
    <property type="match status" value="1"/>
</dbReference>
<feature type="transmembrane region" description="Helical" evidence="11">
    <location>
        <begin position="68"/>
        <end position="85"/>
    </location>
</feature>
<dbReference type="NCBIfam" id="NF003349">
    <property type="entry name" value="PRK04375.1-2"/>
    <property type="match status" value="1"/>
</dbReference>
<feature type="transmembrane region" description="Helical" evidence="11">
    <location>
        <begin position="320"/>
        <end position="339"/>
    </location>
</feature>
<feature type="transmembrane region" description="Helical" evidence="11">
    <location>
        <begin position="345"/>
        <end position="366"/>
    </location>
</feature>
<feature type="transmembrane region" description="Helical" evidence="11">
    <location>
        <begin position="200"/>
        <end position="219"/>
    </location>
</feature>
<evidence type="ECO:0000256" key="10">
    <source>
        <dbReference type="ARBA" id="ARBA00047690"/>
    </source>
</evidence>
<feature type="transmembrane region" description="Helical" evidence="11">
    <location>
        <begin position="448"/>
        <end position="469"/>
    </location>
</feature>
<keyword evidence="8 11" id="KW-0350">Heme biosynthesis</keyword>
<dbReference type="RefSeq" id="WP_006825274.1">
    <property type="nucleotide sequence ID" value="NZ_AOIL01000019.1"/>
</dbReference>
<dbReference type="GeneID" id="68121592"/>
<evidence type="ECO:0000256" key="1">
    <source>
        <dbReference type="ARBA" id="ARBA00004019"/>
    </source>
</evidence>
<reference evidence="12 13" key="1">
    <citation type="journal article" date="2014" name="PLoS Genet.">
        <title>Phylogenetically driven sequencing of extremely halophilic archaea reveals strategies for static and dynamic osmo-response.</title>
        <authorList>
            <person name="Becker E.A."/>
            <person name="Seitzer P.M."/>
            <person name="Tritt A."/>
            <person name="Larsen D."/>
            <person name="Krusor M."/>
            <person name="Yao A.I."/>
            <person name="Wu D."/>
            <person name="Madern D."/>
            <person name="Eisen J.A."/>
            <person name="Darling A.E."/>
            <person name="Facciotti M.T."/>
        </authorList>
    </citation>
    <scope>NUCLEOTIDE SEQUENCE [LARGE SCALE GENOMIC DNA]</scope>
    <source>
        <strain evidence="12 13">DSM 12281</strain>
    </source>
</reference>
<dbReference type="EMBL" id="AOIL01000019">
    <property type="protein sequence ID" value="ELY93684.1"/>
    <property type="molecule type" value="Genomic_DNA"/>
</dbReference>
<evidence type="ECO:0000256" key="11">
    <source>
        <dbReference type="HAMAP-Rule" id="MF_00154"/>
    </source>
</evidence>
<feature type="transmembrane region" description="Helical" evidence="11">
    <location>
        <begin position="225"/>
        <end position="246"/>
    </location>
</feature>
<accession>M0A541</accession>
<dbReference type="NCBIfam" id="TIGR01473">
    <property type="entry name" value="cyoE_ctaB"/>
    <property type="match status" value="1"/>
</dbReference>
<evidence type="ECO:0000256" key="7">
    <source>
        <dbReference type="ARBA" id="ARBA00022989"/>
    </source>
</evidence>
<dbReference type="InterPro" id="IPR044878">
    <property type="entry name" value="UbiA_sf"/>
</dbReference>
<dbReference type="OrthoDB" id="131615at2157"/>
<evidence type="ECO:0000313" key="13">
    <source>
        <dbReference type="Proteomes" id="UP000011648"/>
    </source>
</evidence>
<feature type="transmembrane region" description="Helical" evidence="11">
    <location>
        <begin position="7"/>
        <end position="30"/>
    </location>
</feature>
<feature type="transmembrane region" description="Helical" evidence="11">
    <location>
        <begin position="125"/>
        <end position="144"/>
    </location>
</feature>
<evidence type="ECO:0000256" key="2">
    <source>
        <dbReference type="ARBA" id="ARBA00004651"/>
    </source>
</evidence>
<feature type="transmembrane region" description="Helical" evidence="11">
    <location>
        <begin position="97"/>
        <end position="119"/>
    </location>
</feature>
<sequence>MKRPTQIYAAFIDNPITALGTTTVAVYLLVVIGATASLGDAAAACTTWPICSGATNDLTMAVATGHRLLAFLTGVLLLATTYAIVYGDTSGRVTAPIAVALVLYPLQMAHGALLSITAGSPPIPWLHLGFGLTIFGTLVLALAWQLEYETGSADEPLHSEDMECANSELSSVATILSEQPLGTRLKGRMFAYFQLMKPRLMWLLCLVAVAAMALAAGSALETREILLTIGGGVLAIGASGTFNHVFERDVDRKMSRTNDRPLVTHQLPKRNAILFGIALTVLSTIIFLQLNSLTAALGLIAILFYSVIYTLVLKPNTVQNTVIGGAAGALPALIGWAAVTGRIGITGIALAAVIFVWTPAHFYNLALAYKEDYARGGFPMMSVVRGETTTRKHIVLWLGTTLAATTVLIWFTQLSWLVAVTTAFVGIIFLWATIRLHHEQTKQAAFRAFHASNAYLGAILLAIVVDAIVI</sequence>
<evidence type="ECO:0000313" key="12">
    <source>
        <dbReference type="EMBL" id="ELY93684.1"/>
    </source>
</evidence>
<comment type="catalytic activity">
    <reaction evidence="10 11">
        <text>heme b + (2E,6E)-farnesyl diphosphate + H2O = Fe(II)-heme o + diphosphate</text>
        <dbReference type="Rhea" id="RHEA:28070"/>
        <dbReference type="ChEBI" id="CHEBI:15377"/>
        <dbReference type="ChEBI" id="CHEBI:33019"/>
        <dbReference type="ChEBI" id="CHEBI:60344"/>
        <dbReference type="ChEBI" id="CHEBI:60530"/>
        <dbReference type="ChEBI" id="CHEBI:175763"/>
        <dbReference type="EC" id="2.5.1.141"/>
    </reaction>
</comment>
<keyword evidence="7 11" id="KW-1133">Transmembrane helix</keyword>
<dbReference type="InterPro" id="IPR006369">
    <property type="entry name" value="Protohaem_IX_farnesylTrfase"/>
</dbReference>
<dbReference type="Proteomes" id="UP000011648">
    <property type="component" value="Unassembled WGS sequence"/>
</dbReference>
<dbReference type="GO" id="GO:0048034">
    <property type="term" value="P:heme O biosynthetic process"/>
    <property type="evidence" value="ECO:0007669"/>
    <property type="project" value="UniProtKB-UniRule"/>
</dbReference>
<comment type="caution">
    <text evidence="11">Lacks conserved residue(s) required for the propagation of feature annotation.</text>
</comment>
<keyword evidence="5 11" id="KW-0808">Transferase</keyword>
<comment type="similarity">
    <text evidence="11">Belongs to the UbiA prenyltransferase family. Protoheme IX farnesyltransferase subfamily.</text>
</comment>
<dbReference type="STRING" id="1230458.C484_07366"/>
<proteinExistence type="inferred from homology"/>
<evidence type="ECO:0000256" key="4">
    <source>
        <dbReference type="ARBA" id="ARBA00010223"/>
    </source>
</evidence>
<comment type="pathway">
    <text evidence="3 11">Porphyrin-containing compound metabolism; heme O biosynthesis; heme O from protoheme: step 1/1.</text>
</comment>
<feature type="transmembrane region" description="Helical" evidence="11">
    <location>
        <begin position="296"/>
        <end position="313"/>
    </location>
</feature>
<dbReference type="AlphaFoldDB" id="M0A541"/>
<gene>
    <name evidence="11" type="primary">ctaB</name>
    <name evidence="12" type="ORF">C484_07366</name>
</gene>
<keyword evidence="6 11" id="KW-0812">Transmembrane</keyword>
<dbReference type="Gene3D" id="1.10.357.140">
    <property type="entry name" value="UbiA prenyltransferase"/>
    <property type="match status" value="1"/>
</dbReference>
<dbReference type="GO" id="GO:0005886">
    <property type="term" value="C:plasma membrane"/>
    <property type="evidence" value="ECO:0007669"/>
    <property type="project" value="UniProtKB-SubCell"/>
</dbReference>
<keyword evidence="13" id="KW-1185">Reference proteome</keyword>
<protein>
    <recommendedName>
        <fullName evidence="11">Protoheme IX farnesyltransferase</fullName>
        <ecNumber evidence="11">2.5.1.141</ecNumber>
    </recommendedName>
    <alternativeName>
        <fullName evidence="11">Heme B farnesyltransferase</fullName>
    </alternativeName>
    <alternativeName>
        <fullName evidence="11">Heme O synthase</fullName>
    </alternativeName>
</protein>
<dbReference type="EC" id="2.5.1.141" evidence="11"/>
<evidence type="ECO:0000256" key="6">
    <source>
        <dbReference type="ARBA" id="ARBA00022692"/>
    </source>
</evidence>
<feature type="transmembrane region" description="Helical" evidence="11">
    <location>
        <begin position="417"/>
        <end position="436"/>
    </location>
</feature>
<feature type="transmembrane region" description="Helical" evidence="11">
    <location>
        <begin position="394"/>
        <end position="411"/>
    </location>
</feature>
<evidence type="ECO:0000256" key="5">
    <source>
        <dbReference type="ARBA" id="ARBA00022679"/>
    </source>
</evidence>
<dbReference type="PATRIC" id="fig|1230458.4.peg.1486"/>
<dbReference type="Pfam" id="PF01040">
    <property type="entry name" value="UbiA"/>
    <property type="match status" value="1"/>
</dbReference>
<comment type="similarity">
    <text evidence="4">In the C-terminal section; belongs to the UbiA prenyltransferase family. Protoheme IX farnesyltransferase subfamily.</text>
</comment>
<comment type="caution">
    <text evidence="12">The sequence shown here is derived from an EMBL/GenBank/DDBJ whole genome shotgun (WGS) entry which is preliminary data.</text>
</comment>
<dbReference type="GO" id="GO:0008495">
    <property type="term" value="F:protoheme IX farnesyltransferase activity"/>
    <property type="evidence" value="ECO:0007669"/>
    <property type="project" value="UniProtKB-UniRule"/>
</dbReference>
<dbReference type="PANTHER" id="PTHR43448">
    <property type="entry name" value="PROTOHEME IX FARNESYLTRANSFERASE, MITOCHONDRIAL"/>
    <property type="match status" value="1"/>
</dbReference>
<dbReference type="UniPathway" id="UPA00834">
    <property type="reaction ID" value="UER00712"/>
</dbReference>
<dbReference type="InterPro" id="IPR000537">
    <property type="entry name" value="UbiA_prenyltransferase"/>
</dbReference>
<comment type="function">
    <text evidence="1 11">Converts heme B (protoheme IX) to heme O by substitution of the vinyl group on carbon 2 of heme B porphyrin ring with a hydroxyethyl farnesyl side group.</text>
</comment>
<organism evidence="12 13">
    <name type="scientific">Natrialba taiwanensis DSM 12281</name>
    <dbReference type="NCBI Taxonomy" id="1230458"/>
    <lineage>
        <taxon>Archaea</taxon>
        <taxon>Methanobacteriati</taxon>
        <taxon>Methanobacteriota</taxon>
        <taxon>Stenosarchaea group</taxon>
        <taxon>Halobacteria</taxon>
        <taxon>Halobacteriales</taxon>
        <taxon>Natrialbaceae</taxon>
        <taxon>Natrialba</taxon>
    </lineage>
</organism>
<evidence type="ECO:0000256" key="3">
    <source>
        <dbReference type="ARBA" id="ARBA00004919"/>
    </source>
</evidence>
<comment type="subcellular location">
    <subcellularLocation>
        <location evidence="2 11">Cell membrane</location>
        <topology evidence="2 11">Multi-pass membrane protein</topology>
    </subcellularLocation>
</comment>
<comment type="miscellaneous">
    <text evidence="11">Carbon 2 of the heme B porphyrin ring is defined according to the Fischer nomenclature.</text>
</comment>
<name>M0A541_9EURY</name>